<feature type="domain" description="UvrD-like helicase ATP-binding" evidence="5">
    <location>
        <begin position="3"/>
        <end position="35"/>
    </location>
</feature>
<dbReference type="GO" id="GO:0004386">
    <property type="term" value="F:helicase activity"/>
    <property type="evidence" value="ECO:0007669"/>
    <property type="project" value="UniProtKB-KW"/>
</dbReference>
<comment type="caution">
    <text evidence="6">The sequence shown here is derived from an EMBL/GenBank/DDBJ whole genome shotgun (WGS) entry which is preliminary data.</text>
</comment>
<dbReference type="RefSeq" id="WP_147101494.1">
    <property type="nucleotide sequence ID" value="NZ_JBHUFH010000009.1"/>
</dbReference>
<evidence type="ECO:0000256" key="2">
    <source>
        <dbReference type="ARBA" id="ARBA00022801"/>
    </source>
</evidence>
<evidence type="ECO:0000313" key="6">
    <source>
        <dbReference type="EMBL" id="TXB63639.1"/>
    </source>
</evidence>
<keyword evidence="2" id="KW-0378">Hydrolase</keyword>
<sequence length="148" mass="15751">MKRGIVRPERILAVTFTEASAAELRERISARLMASMHPAAPRPLSGDRALISAAARPRSEPVRAMRPAAASAVCLVPSQILARRSWSPCPARLGPSGSRSLARVPMAIASPCNYCRSGSGSPRRCAGCCRPGDSARAERPGFVWATSR</sequence>
<keyword evidence="4" id="KW-0067">ATP-binding</keyword>
<keyword evidence="7" id="KW-1185">Reference proteome</keyword>
<dbReference type="SUPFAM" id="SSF52540">
    <property type="entry name" value="P-loop containing nucleoside triphosphate hydrolases"/>
    <property type="match status" value="1"/>
</dbReference>
<dbReference type="GO" id="GO:0005524">
    <property type="term" value="F:ATP binding"/>
    <property type="evidence" value="ECO:0007669"/>
    <property type="project" value="UniProtKB-KW"/>
</dbReference>
<keyword evidence="1" id="KW-0547">Nucleotide-binding</keyword>
<dbReference type="GO" id="GO:0016787">
    <property type="term" value="F:hydrolase activity"/>
    <property type="evidence" value="ECO:0007669"/>
    <property type="project" value="UniProtKB-KW"/>
</dbReference>
<accession>A0A5C6RNW1</accession>
<dbReference type="InterPro" id="IPR014016">
    <property type="entry name" value="UvrD-like_ATP-bd"/>
</dbReference>
<name>A0A5C6RNW1_9RHOB</name>
<evidence type="ECO:0000256" key="1">
    <source>
        <dbReference type="ARBA" id="ARBA00022741"/>
    </source>
</evidence>
<evidence type="ECO:0000256" key="3">
    <source>
        <dbReference type="ARBA" id="ARBA00022806"/>
    </source>
</evidence>
<dbReference type="EMBL" id="VOPL01000017">
    <property type="protein sequence ID" value="TXB63639.1"/>
    <property type="molecule type" value="Genomic_DNA"/>
</dbReference>
<protein>
    <recommendedName>
        <fullName evidence="5">UvrD-like helicase ATP-binding domain-containing protein</fullName>
    </recommendedName>
</protein>
<gene>
    <name evidence="6" type="ORF">FQV27_18395</name>
</gene>
<evidence type="ECO:0000259" key="5">
    <source>
        <dbReference type="Pfam" id="PF00580"/>
    </source>
</evidence>
<dbReference type="AlphaFoldDB" id="A0A5C6RNW1"/>
<proteinExistence type="predicted"/>
<keyword evidence="3" id="KW-0347">Helicase</keyword>
<dbReference type="Gene3D" id="3.40.50.300">
    <property type="entry name" value="P-loop containing nucleotide triphosphate hydrolases"/>
    <property type="match status" value="1"/>
</dbReference>
<dbReference type="InterPro" id="IPR027417">
    <property type="entry name" value="P-loop_NTPase"/>
</dbReference>
<reference evidence="6 7" key="1">
    <citation type="submission" date="2019-08" db="EMBL/GenBank/DDBJ databases">
        <authorList>
            <person name="Ye J."/>
        </authorList>
    </citation>
    <scope>NUCLEOTIDE SEQUENCE [LARGE SCALE GENOMIC DNA]</scope>
    <source>
        <strain evidence="6 7">TK008</strain>
    </source>
</reference>
<dbReference type="Proteomes" id="UP000321562">
    <property type="component" value="Unassembled WGS sequence"/>
</dbReference>
<evidence type="ECO:0000256" key="4">
    <source>
        <dbReference type="ARBA" id="ARBA00022840"/>
    </source>
</evidence>
<dbReference type="Pfam" id="PF00580">
    <property type="entry name" value="UvrD-helicase"/>
    <property type="match status" value="1"/>
</dbReference>
<organism evidence="6 7">
    <name type="scientific">Paracoccus aurantiacus</name>
    <dbReference type="NCBI Taxonomy" id="2599412"/>
    <lineage>
        <taxon>Bacteria</taxon>
        <taxon>Pseudomonadati</taxon>
        <taxon>Pseudomonadota</taxon>
        <taxon>Alphaproteobacteria</taxon>
        <taxon>Rhodobacterales</taxon>
        <taxon>Paracoccaceae</taxon>
        <taxon>Paracoccus</taxon>
    </lineage>
</organism>
<dbReference type="OrthoDB" id="9810135at2"/>
<evidence type="ECO:0000313" key="7">
    <source>
        <dbReference type="Proteomes" id="UP000321562"/>
    </source>
</evidence>